<name>A0A1Z5K7E4_FISSO</name>
<comment type="caution">
    <text evidence="2">The sequence shown here is derived from an EMBL/GenBank/DDBJ whole genome shotgun (WGS) entry which is preliminary data.</text>
</comment>
<keyword evidence="3" id="KW-1185">Reference proteome</keyword>
<feature type="region of interest" description="Disordered" evidence="1">
    <location>
        <begin position="191"/>
        <end position="215"/>
    </location>
</feature>
<evidence type="ECO:0000313" key="2">
    <source>
        <dbReference type="EMBL" id="GAX22190.1"/>
    </source>
</evidence>
<evidence type="ECO:0000256" key="1">
    <source>
        <dbReference type="SAM" id="MobiDB-lite"/>
    </source>
</evidence>
<organism evidence="2 3">
    <name type="scientific">Fistulifera solaris</name>
    <name type="common">Oleaginous diatom</name>
    <dbReference type="NCBI Taxonomy" id="1519565"/>
    <lineage>
        <taxon>Eukaryota</taxon>
        <taxon>Sar</taxon>
        <taxon>Stramenopiles</taxon>
        <taxon>Ochrophyta</taxon>
        <taxon>Bacillariophyta</taxon>
        <taxon>Bacillariophyceae</taxon>
        <taxon>Bacillariophycidae</taxon>
        <taxon>Naviculales</taxon>
        <taxon>Naviculaceae</taxon>
        <taxon>Fistulifera</taxon>
    </lineage>
</organism>
<dbReference type="InParanoid" id="A0A1Z5K7E4"/>
<gene>
    <name evidence="2" type="ORF">FisN_19Lh252</name>
</gene>
<dbReference type="AlphaFoldDB" id="A0A1Z5K7E4"/>
<reference evidence="2 3" key="1">
    <citation type="journal article" date="2015" name="Plant Cell">
        <title>Oil accumulation by the oleaginous diatom Fistulifera solaris as revealed by the genome and transcriptome.</title>
        <authorList>
            <person name="Tanaka T."/>
            <person name="Maeda Y."/>
            <person name="Veluchamy A."/>
            <person name="Tanaka M."/>
            <person name="Abida H."/>
            <person name="Marechal E."/>
            <person name="Bowler C."/>
            <person name="Muto M."/>
            <person name="Sunaga Y."/>
            <person name="Tanaka M."/>
            <person name="Yoshino T."/>
            <person name="Taniguchi T."/>
            <person name="Fukuda Y."/>
            <person name="Nemoto M."/>
            <person name="Matsumoto M."/>
            <person name="Wong P.S."/>
            <person name="Aburatani S."/>
            <person name="Fujibuchi W."/>
        </authorList>
    </citation>
    <scope>NUCLEOTIDE SEQUENCE [LARGE SCALE GENOMIC DNA]</scope>
    <source>
        <strain evidence="2 3">JPCC DA0580</strain>
    </source>
</reference>
<proteinExistence type="predicted"/>
<sequence length="215" mass="24488">MSSVDETSTAYLPQKATVYVRHKQESFSSTSTVPESWDCIRSNHSLRPGCLKRKSQEESLKCEYASRKSTNAVRWSTVHVYCHTYELGDNPCPLLGPPITIAWQSHKQLEVAVDDFETKHRGTTSRGLLSEDVREYILLNAGYSKRDLSRAIHDARRVRMSRERTQHDIIVNDNNAKKGLFSLWGKKKSATSAKQKKPKTVEFQGPEGTYTVKVR</sequence>
<dbReference type="EMBL" id="BDSP01000179">
    <property type="protein sequence ID" value="GAX22190.1"/>
    <property type="molecule type" value="Genomic_DNA"/>
</dbReference>
<accession>A0A1Z5K7E4</accession>
<dbReference type="Proteomes" id="UP000198406">
    <property type="component" value="Unassembled WGS sequence"/>
</dbReference>
<protein>
    <submittedName>
        <fullName evidence="2">Uncharacterized protein</fullName>
    </submittedName>
</protein>
<evidence type="ECO:0000313" key="3">
    <source>
        <dbReference type="Proteomes" id="UP000198406"/>
    </source>
</evidence>